<reference evidence="1 2" key="1">
    <citation type="submission" date="2017-11" db="EMBL/GenBank/DDBJ databases">
        <title>De novo assembly and phasing of dikaryotic genomes from two isolates of Puccinia coronata f. sp. avenae, the causal agent of oat crown rust.</title>
        <authorList>
            <person name="Miller M.E."/>
            <person name="Zhang Y."/>
            <person name="Omidvar V."/>
            <person name="Sperschneider J."/>
            <person name="Schwessinger B."/>
            <person name="Raley C."/>
            <person name="Palmer J.M."/>
            <person name="Garnica D."/>
            <person name="Upadhyaya N."/>
            <person name="Rathjen J."/>
            <person name="Taylor J.M."/>
            <person name="Park R.F."/>
            <person name="Dodds P.N."/>
            <person name="Hirsch C.D."/>
            <person name="Kianian S.F."/>
            <person name="Figueroa M."/>
        </authorList>
    </citation>
    <scope>NUCLEOTIDE SEQUENCE [LARGE SCALE GENOMIC DNA]</scope>
    <source>
        <strain evidence="1">12NC29</strain>
    </source>
</reference>
<dbReference type="AlphaFoldDB" id="A0A2N5W7Z2"/>
<evidence type="ECO:0008006" key="3">
    <source>
        <dbReference type="Google" id="ProtNLM"/>
    </source>
</evidence>
<keyword evidence="2" id="KW-1185">Reference proteome</keyword>
<dbReference type="EMBL" id="PGCJ01000003">
    <property type="protein sequence ID" value="PLW58361.1"/>
    <property type="molecule type" value="Genomic_DNA"/>
</dbReference>
<name>A0A2N5W7Z2_9BASI</name>
<comment type="caution">
    <text evidence="1">The sequence shown here is derived from an EMBL/GenBank/DDBJ whole genome shotgun (WGS) entry which is preliminary data.</text>
</comment>
<organism evidence="1 2">
    <name type="scientific">Puccinia coronata f. sp. avenae</name>
    <dbReference type="NCBI Taxonomy" id="200324"/>
    <lineage>
        <taxon>Eukaryota</taxon>
        <taxon>Fungi</taxon>
        <taxon>Dikarya</taxon>
        <taxon>Basidiomycota</taxon>
        <taxon>Pucciniomycotina</taxon>
        <taxon>Pucciniomycetes</taxon>
        <taxon>Pucciniales</taxon>
        <taxon>Pucciniaceae</taxon>
        <taxon>Puccinia</taxon>
    </lineage>
</organism>
<gene>
    <name evidence="1" type="ORF">PCANC_00461</name>
</gene>
<dbReference type="Proteomes" id="UP000235388">
    <property type="component" value="Unassembled WGS sequence"/>
</dbReference>
<evidence type="ECO:0000313" key="2">
    <source>
        <dbReference type="Proteomes" id="UP000235388"/>
    </source>
</evidence>
<evidence type="ECO:0000313" key="1">
    <source>
        <dbReference type="EMBL" id="PLW58361.1"/>
    </source>
</evidence>
<sequence>MLTILLALATVLEAQNFNCPNAQPKGVCAKGETKYNTFKRVLAANIVDNDKNIYSCKLTKGEVEAHYCCPTDAIAVVSPCIKAPR</sequence>
<protein>
    <recommendedName>
        <fullName evidence="3">Hydrophobin</fullName>
    </recommendedName>
</protein>
<proteinExistence type="predicted"/>
<accession>A0A2N5W7Z2</accession>